<dbReference type="PANTHER" id="PTHR24321">
    <property type="entry name" value="DEHYDROGENASES, SHORT CHAIN"/>
    <property type="match status" value="1"/>
</dbReference>
<protein>
    <submittedName>
        <fullName evidence="3">Short-chain dehydrogenase</fullName>
    </submittedName>
</protein>
<dbReference type="Proteomes" id="UP000189739">
    <property type="component" value="Unassembled WGS sequence"/>
</dbReference>
<organism evidence="3 4">
    <name type="scientific">Mucilaginibacter pedocola</name>
    <dbReference type="NCBI Taxonomy" id="1792845"/>
    <lineage>
        <taxon>Bacteria</taxon>
        <taxon>Pseudomonadati</taxon>
        <taxon>Bacteroidota</taxon>
        <taxon>Sphingobacteriia</taxon>
        <taxon>Sphingobacteriales</taxon>
        <taxon>Sphingobacteriaceae</taxon>
        <taxon>Mucilaginibacter</taxon>
    </lineage>
</organism>
<evidence type="ECO:0000313" key="4">
    <source>
        <dbReference type="Proteomes" id="UP000189739"/>
    </source>
</evidence>
<name>A0A1S9PDS1_9SPHI</name>
<keyword evidence="2" id="KW-0560">Oxidoreductase</keyword>
<dbReference type="GO" id="GO:0016491">
    <property type="term" value="F:oxidoreductase activity"/>
    <property type="evidence" value="ECO:0007669"/>
    <property type="project" value="UniProtKB-KW"/>
</dbReference>
<dbReference type="Pfam" id="PF13561">
    <property type="entry name" value="adh_short_C2"/>
    <property type="match status" value="1"/>
</dbReference>
<dbReference type="PANTHER" id="PTHR24321:SF8">
    <property type="entry name" value="ESTRADIOL 17-BETA-DEHYDROGENASE 8-RELATED"/>
    <property type="match status" value="1"/>
</dbReference>
<accession>A0A1S9PDS1</accession>
<dbReference type="STRING" id="1792845.BC343_29495"/>
<proteinExistence type="inferred from homology"/>
<dbReference type="SUPFAM" id="SSF51735">
    <property type="entry name" value="NAD(P)-binding Rossmann-fold domains"/>
    <property type="match status" value="1"/>
</dbReference>
<comment type="similarity">
    <text evidence="1">Belongs to the short-chain dehydrogenases/reductases (SDR) family.</text>
</comment>
<dbReference type="PROSITE" id="PS00061">
    <property type="entry name" value="ADH_SHORT"/>
    <property type="match status" value="1"/>
</dbReference>
<gene>
    <name evidence="3" type="ORF">BC343_29495</name>
</gene>
<dbReference type="RefSeq" id="WP_078348986.1">
    <property type="nucleotide sequence ID" value="NZ_MBTF01000017.1"/>
</dbReference>
<dbReference type="PRINTS" id="PR00081">
    <property type="entry name" value="GDHRDH"/>
</dbReference>
<dbReference type="AlphaFoldDB" id="A0A1S9PDS1"/>
<comment type="caution">
    <text evidence="3">The sequence shown here is derived from an EMBL/GenBank/DDBJ whole genome shotgun (WGS) entry which is preliminary data.</text>
</comment>
<dbReference type="EMBL" id="MBTF01000017">
    <property type="protein sequence ID" value="OOQ59085.1"/>
    <property type="molecule type" value="Genomic_DNA"/>
</dbReference>
<reference evidence="3 4" key="1">
    <citation type="submission" date="2016-07" db="EMBL/GenBank/DDBJ databases">
        <title>Genomic analysis of zinc-resistant bacterium Mucilaginibacter pedocola TBZ30.</title>
        <authorList>
            <person name="Huang J."/>
            <person name="Tang J."/>
        </authorList>
    </citation>
    <scope>NUCLEOTIDE SEQUENCE [LARGE SCALE GENOMIC DNA]</scope>
    <source>
        <strain evidence="3 4">TBZ30</strain>
    </source>
</reference>
<dbReference type="FunFam" id="3.40.50.720:FF:000084">
    <property type="entry name" value="Short-chain dehydrogenase reductase"/>
    <property type="match status" value="1"/>
</dbReference>
<evidence type="ECO:0000256" key="2">
    <source>
        <dbReference type="ARBA" id="ARBA00023002"/>
    </source>
</evidence>
<dbReference type="InterPro" id="IPR020904">
    <property type="entry name" value="Sc_DH/Rdtase_CS"/>
</dbReference>
<dbReference type="InterPro" id="IPR002347">
    <property type="entry name" value="SDR_fam"/>
</dbReference>
<dbReference type="Gene3D" id="3.40.50.720">
    <property type="entry name" value="NAD(P)-binding Rossmann-like Domain"/>
    <property type="match status" value="1"/>
</dbReference>
<sequence>MQLLHNKVVFLTGGTEGIGYECAQAYHKAGARVAIISHKEDSLQQCRERFFNDNLLYILADVSCADDVQRAIEETIATFGGIDVIHNNAGVSNPSKTLCDTTDAEWQKVFDVNVKGIYHTTKYGIAALKESKGVILNTGSMVGEIGQELHAAYTATKGAVNALTKSMALDYAPLGIRVNAVAPAGVWTPMLRRWSSQQPNAEHIEHYLNEIHPLGYCPEGDVVADACVFLVSEQARFITGCILPVSGGAELGYRRYIEKGEEENKEVVPAGLNGKAV</sequence>
<evidence type="ECO:0000256" key="1">
    <source>
        <dbReference type="ARBA" id="ARBA00006484"/>
    </source>
</evidence>
<dbReference type="InterPro" id="IPR036291">
    <property type="entry name" value="NAD(P)-bd_dom_sf"/>
</dbReference>
<keyword evidence="4" id="KW-1185">Reference proteome</keyword>
<dbReference type="CDD" id="cd05233">
    <property type="entry name" value="SDR_c"/>
    <property type="match status" value="1"/>
</dbReference>
<dbReference type="PRINTS" id="PR00080">
    <property type="entry name" value="SDRFAMILY"/>
</dbReference>
<evidence type="ECO:0000313" key="3">
    <source>
        <dbReference type="EMBL" id="OOQ59085.1"/>
    </source>
</evidence>
<dbReference type="OrthoDB" id="597477at2"/>